<keyword evidence="3 7" id="KW-0808">Transferase</keyword>
<dbReference type="InterPro" id="IPR015421">
    <property type="entry name" value="PyrdxlP-dep_Trfase_major"/>
</dbReference>
<accession>A0A497UHM0</accession>
<comment type="cofactor">
    <cofactor evidence="1">
        <name>pyridoxal 5'-phosphate</name>
        <dbReference type="ChEBI" id="CHEBI:597326"/>
    </cofactor>
</comment>
<evidence type="ECO:0000313" key="6">
    <source>
        <dbReference type="EMBL" id="PKW20981.1"/>
    </source>
</evidence>
<evidence type="ECO:0000313" key="9">
    <source>
        <dbReference type="Proteomes" id="UP000275027"/>
    </source>
</evidence>
<gene>
    <name evidence="6" type="ORF">B0G92_2261</name>
    <name evidence="7" type="ORF">CLV50_1789</name>
</gene>
<evidence type="ECO:0000313" key="7">
    <source>
        <dbReference type="EMBL" id="RLJ30380.1"/>
    </source>
</evidence>
<proteinExistence type="inferred from homology"/>
<dbReference type="AlphaFoldDB" id="A0A497UHM0"/>
<dbReference type="PROSITE" id="PS00600">
    <property type="entry name" value="AA_TRANSFER_CLASS_3"/>
    <property type="match status" value="1"/>
</dbReference>
<reference evidence="7 9" key="2">
    <citation type="submission" date="2018-10" db="EMBL/GenBank/DDBJ databases">
        <title>Genomic Encyclopedia of Archaeal and Bacterial Type Strains, Phase II (KMG-II): from individual species to whole genera.</title>
        <authorList>
            <person name="Goeker M."/>
        </authorList>
    </citation>
    <scope>NUCLEOTIDE SEQUENCE [LARGE SCALE GENOMIC DNA]</scope>
    <source>
        <strain evidence="7 9">DSM 21886</strain>
    </source>
</reference>
<organism evidence="7 9">
    <name type="scientific">Flavobacterium lindanitolerans</name>
    <dbReference type="NCBI Taxonomy" id="428988"/>
    <lineage>
        <taxon>Bacteria</taxon>
        <taxon>Pseudomonadati</taxon>
        <taxon>Bacteroidota</taxon>
        <taxon>Flavobacteriia</taxon>
        <taxon>Flavobacteriales</taxon>
        <taxon>Flavobacteriaceae</taxon>
        <taxon>Flavobacterium</taxon>
    </lineage>
</organism>
<dbReference type="InterPro" id="IPR015424">
    <property type="entry name" value="PyrdxlP-dep_Trfase"/>
</dbReference>
<evidence type="ECO:0000256" key="5">
    <source>
        <dbReference type="RuleBase" id="RU003560"/>
    </source>
</evidence>
<evidence type="ECO:0000256" key="3">
    <source>
        <dbReference type="ARBA" id="ARBA00022679"/>
    </source>
</evidence>
<dbReference type="PANTHER" id="PTHR11986">
    <property type="entry name" value="AMINOTRANSFERASE CLASS III"/>
    <property type="match status" value="1"/>
</dbReference>
<evidence type="ECO:0000256" key="4">
    <source>
        <dbReference type="ARBA" id="ARBA00022898"/>
    </source>
</evidence>
<keyword evidence="2 7" id="KW-0032">Aminotransferase</keyword>
<reference evidence="6 8" key="1">
    <citation type="submission" date="2017-12" db="EMBL/GenBank/DDBJ databases">
        <title>Genomic Encyclopedia of Type Strains, Phase III (KMG-III): the genomes of soil and plant-associated and newly described type strains.</title>
        <authorList>
            <person name="Whitman W."/>
        </authorList>
    </citation>
    <scope>NUCLEOTIDE SEQUENCE [LARGE SCALE GENOMIC DNA]</scope>
    <source>
        <strain evidence="6 8">IP-10</strain>
    </source>
</reference>
<keyword evidence="8" id="KW-1185">Reference proteome</keyword>
<evidence type="ECO:0000256" key="2">
    <source>
        <dbReference type="ARBA" id="ARBA00022576"/>
    </source>
</evidence>
<dbReference type="EMBL" id="PJND01000008">
    <property type="protein sequence ID" value="PKW20981.1"/>
    <property type="molecule type" value="Genomic_DNA"/>
</dbReference>
<dbReference type="InterPro" id="IPR015422">
    <property type="entry name" value="PyrdxlP-dep_Trfase_small"/>
</dbReference>
<dbReference type="RefSeq" id="WP_101472252.1">
    <property type="nucleotide sequence ID" value="NZ_PJND01000008.1"/>
</dbReference>
<name>A0A497UHM0_9FLAO</name>
<dbReference type="GO" id="GO:0030170">
    <property type="term" value="F:pyridoxal phosphate binding"/>
    <property type="evidence" value="ECO:0007669"/>
    <property type="project" value="InterPro"/>
</dbReference>
<dbReference type="GO" id="GO:0008483">
    <property type="term" value="F:transaminase activity"/>
    <property type="evidence" value="ECO:0007669"/>
    <property type="project" value="UniProtKB-KW"/>
</dbReference>
<dbReference type="Proteomes" id="UP000275027">
    <property type="component" value="Unassembled WGS sequence"/>
</dbReference>
<dbReference type="InterPro" id="IPR005814">
    <property type="entry name" value="Aminotrans_3"/>
</dbReference>
<dbReference type="InterPro" id="IPR050103">
    <property type="entry name" value="Class-III_PLP-dep_AT"/>
</dbReference>
<dbReference type="GO" id="GO:0042802">
    <property type="term" value="F:identical protein binding"/>
    <property type="evidence" value="ECO:0007669"/>
    <property type="project" value="TreeGrafter"/>
</dbReference>
<protein>
    <submittedName>
        <fullName evidence="7">Acetylornithine aminotransferase</fullName>
    </submittedName>
</protein>
<dbReference type="EMBL" id="RCCB01000011">
    <property type="protein sequence ID" value="RLJ30380.1"/>
    <property type="molecule type" value="Genomic_DNA"/>
</dbReference>
<dbReference type="FunFam" id="3.40.640.10:FF:000100">
    <property type="entry name" value="Putative acetylornithine aminotransferase"/>
    <property type="match status" value="1"/>
</dbReference>
<sequence>MSLFNVYPIYNITPVKALGAKVWDDKNQEYLDFYGGHGVISVGHSHPNYVKAIQSQIEKIGFYSNSIQNPLQEAFAKKLGEMSAYPDYSVFLCNSGAEANENALKLASFHNKKSKVIAFHKSFHGRTSAAVAVTDNPSIVAPINANHPVLFLPLNDIELVKKAVSENEISAIIIEGIQGVGGLDEGTPKFFQELEELCNANDIILIVDEIQSGYGRSGQFFAHQHHGIKPDIITMAKGMGNGFPIGGLLISPKFKASFGLLGTTFGGNHLACASALAVLEIIEEEAVLENVKKQSDYFIQAVSQIPQVKKIKGKGLMLGLEFDFDVAELRKKLVYEQFIFTGNASQKNLLRILPPLLITETEIDKFVAGLKNALQYLN</sequence>
<dbReference type="Pfam" id="PF00202">
    <property type="entry name" value="Aminotran_3"/>
    <property type="match status" value="1"/>
</dbReference>
<evidence type="ECO:0000313" key="8">
    <source>
        <dbReference type="Proteomes" id="UP000233767"/>
    </source>
</evidence>
<dbReference type="SUPFAM" id="SSF53383">
    <property type="entry name" value="PLP-dependent transferases"/>
    <property type="match status" value="1"/>
</dbReference>
<dbReference type="PANTHER" id="PTHR11986:SF79">
    <property type="entry name" value="ACETYLORNITHINE AMINOTRANSFERASE, MITOCHONDRIAL"/>
    <property type="match status" value="1"/>
</dbReference>
<dbReference type="CDD" id="cd00610">
    <property type="entry name" value="OAT_like"/>
    <property type="match status" value="1"/>
</dbReference>
<dbReference type="InterPro" id="IPR049704">
    <property type="entry name" value="Aminotrans_3_PPA_site"/>
</dbReference>
<dbReference type="PIRSF" id="PIRSF000521">
    <property type="entry name" value="Transaminase_4ab_Lys_Orn"/>
    <property type="match status" value="1"/>
</dbReference>
<comment type="caution">
    <text evidence="7">The sequence shown here is derived from an EMBL/GenBank/DDBJ whole genome shotgun (WGS) entry which is preliminary data.</text>
</comment>
<comment type="similarity">
    <text evidence="5">Belongs to the class-III pyridoxal-phosphate-dependent aminotransferase family.</text>
</comment>
<evidence type="ECO:0000256" key="1">
    <source>
        <dbReference type="ARBA" id="ARBA00001933"/>
    </source>
</evidence>
<keyword evidence="4 5" id="KW-0663">Pyridoxal phosphate</keyword>
<dbReference type="Gene3D" id="3.90.1150.10">
    <property type="entry name" value="Aspartate Aminotransferase, domain 1"/>
    <property type="match status" value="1"/>
</dbReference>
<dbReference type="Proteomes" id="UP000233767">
    <property type="component" value="Unassembled WGS sequence"/>
</dbReference>
<dbReference type="Gene3D" id="3.40.640.10">
    <property type="entry name" value="Type I PLP-dependent aspartate aminotransferase-like (Major domain)"/>
    <property type="match status" value="1"/>
</dbReference>